<accession>A0A450YIN3</accession>
<protein>
    <recommendedName>
        <fullName evidence="2">Integrase core domain-containing protein</fullName>
    </recommendedName>
</protein>
<dbReference type="AlphaFoldDB" id="A0A450YIN3"/>
<evidence type="ECO:0000313" key="1">
    <source>
        <dbReference type="EMBL" id="VFK41396.1"/>
    </source>
</evidence>
<gene>
    <name evidence="1" type="ORF">BECKTC1821D_GA0114238_101010</name>
</gene>
<organism evidence="1">
    <name type="scientific">Candidatus Kentrum sp. TC</name>
    <dbReference type="NCBI Taxonomy" id="2126339"/>
    <lineage>
        <taxon>Bacteria</taxon>
        <taxon>Pseudomonadati</taxon>
        <taxon>Pseudomonadota</taxon>
        <taxon>Gammaproteobacteria</taxon>
        <taxon>Candidatus Kentrum</taxon>
    </lineage>
</organism>
<evidence type="ECO:0008006" key="2">
    <source>
        <dbReference type="Google" id="ProtNLM"/>
    </source>
</evidence>
<proteinExistence type="predicted"/>
<sequence length="148" mass="16392">MSATIMAHLENPRDYQRIGEPTAALKKYLTFYHTERPRQSHGKKTPLEVYGCYQPPHTGSVVTADSVQKDSRAISDQSEYPGGYTSWLPACGLADESSGPAFALRDAWTARGQPFGLPTACPHSPASRPQSPRPYNNGFLYLIFWKSS</sequence>
<reference evidence="1" key="1">
    <citation type="submission" date="2019-02" db="EMBL/GenBank/DDBJ databases">
        <authorList>
            <person name="Gruber-Vodicka R. H."/>
            <person name="Seah K. B. B."/>
        </authorList>
    </citation>
    <scope>NUCLEOTIDE SEQUENCE</scope>
    <source>
        <strain evidence="1">BECK_BZ123</strain>
    </source>
</reference>
<name>A0A450YIN3_9GAMM</name>
<dbReference type="EMBL" id="CAADFS010000010">
    <property type="protein sequence ID" value="VFK41396.1"/>
    <property type="molecule type" value="Genomic_DNA"/>
</dbReference>